<dbReference type="Proteomes" id="UP000265520">
    <property type="component" value="Unassembled WGS sequence"/>
</dbReference>
<keyword evidence="2" id="KW-1185">Reference proteome</keyword>
<evidence type="ECO:0000313" key="1">
    <source>
        <dbReference type="EMBL" id="MCI98019.1"/>
    </source>
</evidence>
<dbReference type="EMBL" id="LXQA011461552">
    <property type="protein sequence ID" value="MCI98019.1"/>
    <property type="molecule type" value="Genomic_DNA"/>
</dbReference>
<proteinExistence type="predicted"/>
<protein>
    <submittedName>
        <fullName evidence="1">Uncharacterized protein</fullName>
    </submittedName>
</protein>
<comment type="caution">
    <text evidence="1">The sequence shown here is derived from an EMBL/GenBank/DDBJ whole genome shotgun (WGS) entry which is preliminary data.</text>
</comment>
<dbReference type="AlphaFoldDB" id="A0A392WEJ6"/>
<accession>A0A392WEJ6</accession>
<organism evidence="1 2">
    <name type="scientific">Trifolium medium</name>
    <dbReference type="NCBI Taxonomy" id="97028"/>
    <lineage>
        <taxon>Eukaryota</taxon>
        <taxon>Viridiplantae</taxon>
        <taxon>Streptophyta</taxon>
        <taxon>Embryophyta</taxon>
        <taxon>Tracheophyta</taxon>
        <taxon>Spermatophyta</taxon>
        <taxon>Magnoliopsida</taxon>
        <taxon>eudicotyledons</taxon>
        <taxon>Gunneridae</taxon>
        <taxon>Pentapetalae</taxon>
        <taxon>rosids</taxon>
        <taxon>fabids</taxon>
        <taxon>Fabales</taxon>
        <taxon>Fabaceae</taxon>
        <taxon>Papilionoideae</taxon>
        <taxon>50 kb inversion clade</taxon>
        <taxon>NPAAA clade</taxon>
        <taxon>Hologalegina</taxon>
        <taxon>IRL clade</taxon>
        <taxon>Trifolieae</taxon>
        <taxon>Trifolium</taxon>
    </lineage>
</organism>
<sequence>MMEYINVVIDDSATEHVTNIETDVATSDQRLDISLDSESKLEETNSEQD</sequence>
<feature type="non-terminal residue" evidence="1">
    <location>
        <position position="49"/>
    </location>
</feature>
<evidence type="ECO:0000313" key="2">
    <source>
        <dbReference type="Proteomes" id="UP000265520"/>
    </source>
</evidence>
<name>A0A392WEJ6_9FABA</name>
<reference evidence="1 2" key="1">
    <citation type="journal article" date="2018" name="Front. Plant Sci.">
        <title>Red Clover (Trifolium pratense) and Zigzag Clover (T. medium) - A Picture of Genomic Similarities and Differences.</title>
        <authorList>
            <person name="Dluhosova J."/>
            <person name="Istvanek J."/>
            <person name="Nedelnik J."/>
            <person name="Repkova J."/>
        </authorList>
    </citation>
    <scope>NUCLEOTIDE SEQUENCE [LARGE SCALE GENOMIC DNA]</scope>
    <source>
        <strain evidence="2">cv. 10/8</strain>
        <tissue evidence="1">Leaf</tissue>
    </source>
</reference>